<dbReference type="GO" id="GO:0006310">
    <property type="term" value="P:DNA recombination"/>
    <property type="evidence" value="ECO:0007669"/>
    <property type="project" value="UniProtKB-KW"/>
</dbReference>
<reference evidence="3 4" key="1">
    <citation type="submission" date="2019-07" db="EMBL/GenBank/DDBJ databases">
        <title>Whole genome shotgun sequence of Methylobacterium gnaphalii NBRC 107716.</title>
        <authorList>
            <person name="Hosoyama A."/>
            <person name="Uohara A."/>
            <person name="Ohji S."/>
            <person name="Ichikawa N."/>
        </authorList>
    </citation>
    <scope>NUCLEOTIDE SEQUENCE [LARGE SCALE GENOMIC DNA]</scope>
    <source>
        <strain evidence="3 4">NBRC 107716</strain>
    </source>
</reference>
<evidence type="ECO:0000256" key="1">
    <source>
        <dbReference type="ARBA" id="ARBA00023125"/>
    </source>
</evidence>
<gene>
    <name evidence="3" type="ORF">MGN01_17320</name>
</gene>
<dbReference type="InterPro" id="IPR011010">
    <property type="entry name" value="DNA_brk_join_enz"/>
</dbReference>
<dbReference type="Proteomes" id="UP000321750">
    <property type="component" value="Unassembled WGS sequence"/>
</dbReference>
<protein>
    <recommendedName>
        <fullName evidence="5">Tyr recombinase domain-containing protein</fullName>
    </recommendedName>
</protein>
<accession>A0A512JIV1</accession>
<sequence>MVDLPRHVRGRPNPSGRMYFSYERFRGTPRAWPVVPLLDSPRDDAFWRRCQQCEALVAEQTDAGWSWAWISPSGRSYPLPSPRGEGAAAAFWSAVDAAEIRDRADDGKARKTFDALIEVYQAHPAYTKLADLTKRDYDRHLKAIADAWGSQPVETLTAVDAQQAIDLRSSTPSGARYFRAVLSKLLSFGAARGFCTSNVAAITEKVDHDVEPHKPWSERAFETFFEHVRPGLHLPVFSALYTGQRSVDVLPMLRPAPGANAIELIARKTGAEVFVPIHSEYREILTRTHIDHAALHLREDGEPWTLGGYRTAWQREVTMKDSKGRPVECSAAKAAAMEQFRDDGFVFHGLRKNAVNMLLETGCTEAEVSAIVEMSEQMVRHYSRDVNKRRLAKSAMRKLEEGWAETRKNLFGAGSQPHRKGGLDTAH</sequence>
<evidence type="ECO:0000256" key="2">
    <source>
        <dbReference type="ARBA" id="ARBA00023172"/>
    </source>
</evidence>
<keyword evidence="1" id="KW-0238">DNA-binding</keyword>
<organism evidence="3 4">
    <name type="scientific">Methylobacterium gnaphalii</name>
    <dbReference type="NCBI Taxonomy" id="1010610"/>
    <lineage>
        <taxon>Bacteria</taxon>
        <taxon>Pseudomonadati</taxon>
        <taxon>Pseudomonadota</taxon>
        <taxon>Alphaproteobacteria</taxon>
        <taxon>Hyphomicrobiales</taxon>
        <taxon>Methylobacteriaceae</taxon>
        <taxon>Methylobacterium</taxon>
    </lineage>
</organism>
<dbReference type="InterPro" id="IPR010998">
    <property type="entry name" value="Integrase_recombinase_N"/>
</dbReference>
<dbReference type="SUPFAM" id="SSF56349">
    <property type="entry name" value="DNA breaking-rejoining enzymes"/>
    <property type="match status" value="1"/>
</dbReference>
<name>A0A512JIV1_9HYPH</name>
<comment type="caution">
    <text evidence="3">The sequence shown here is derived from an EMBL/GenBank/DDBJ whole genome shotgun (WGS) entry which is preliminary data.</text>
</comment>
<proteinExistence type="predicted"/>
<dbReference type="GO" id="GO:0003677">
    <property type="term" value="F:DNA binding"/>
    <property type="evidence" value="ECO:0007669"/>
    <property type="project" value="UniProtKB-KW"/>
</dbReference>
<dbReference type="Gene3D" id="1.10.443.10">
    <property type="entry name" value="Intergrase catalytic core"/>
    <property type="match status" value="1"/>
</dbReference>
<dbReference type="InterPro" id="IPR013762">
    <property type="entry name" value="Integrase-like_cat_sf"/>
</dbReference>
<dbReference type="Gene3D" id="1.10.150.130">
    <property type="match status" value="1"/>
</dbReference>
<dbReference type="EMBL" id="BJZV01000007">
    <property type="protein sequence ID" value="GEP09887.1"/>
    <property type="molecule type" value="Genomic_DNA"/>
</dbReference>
<keyword evidence="2" id="KW-0233">DNA recombination</keyword>
<dbReference type="RefSeq" id="WP_147046179.1">
    <property type="nucleotide sequence ID" value="NZ_BJZV01000007.1"/>
</dbReference>
<dbReference type="OrthoDB" id="8201432at2"/>
<dbReference type="AlphaFoldDB" id="A0A512JIV1"/>
<keyword evidence="4" id="KW-1185">Reference proteome</keyword>
<evidence type="ECO:0000313" key="3">
    <source>
        <dbReference type="EMBL" id="GEP09887.1"/>
    </source>
</evidence>
<evidence type="ECO:0008006" key="5">
    <source>
        <dbReference type="Google" id="ProtNLM"/>
    </source>
</evidence>
<evidence type="ECO:0000313" key="4">
    <source>
        <dbReference type="Proteomes" id="UP000321750"/>
    </source>
</evidence>
<dbReference type="GO" id="GO:0015074">
    <property type="term" value="P:DNA integration"/>
    <property type="evidence" value="ECO:0007669"/>
    <property type="project" value="InterPro"/>
</dbReference>